<keyword evidence="15" id="KW-0601">Photorespiration</keyword>
<dbReference type="SUPFAM" id="SSF51649">
    <property type="entry name" value="RuBisCo, C-terminal domain"/>
    <property type="match status" value="1"/>
</dbReference>
<dbReference type="EC" id="4.1.1.39" evidence="4"/>
<evidence type="ECO:0000256" key="9">
    <source>
        <dbReference type="ARBA" id="ARBA00022640"/>
    </source>
</evidence>
<evidence type="ECO:0000256" key="20">
    <source>
        <dbReference type="ARBA" id="ARBA00049469"/>
    </source>
</evidence>
<evidence type="ECO:0000256" key="12">
    <source>
        <dbReference type="ARBA" id="ARBA00023002"/>
    </source>
</evidence>
<dbReference type="GO" id="GO:0009853">
    <property type="term" value="P:photorespiration"/>
    <property type="evidence" value="ECO:0007669"/>
    <property type="project" value="UniProtKB-KW"/>
</dbReference>
<evidence type="ECO:0000256" key="5">
    <source>
        <dbReference type="ARBA" id="ARBA00017725"/>
    </source>
</evidence>
<dbReference type="GO" id="GO:0046872">
    <property type="term" value="F:metal ion binding"/>
    <property type="evidence" value="ECO:0007669"/>
    <property type="project" value="UniProtKB-KW"/>
</dbReference>
<evidence type="ECO:0000313" key="24">
    <source>
        <dbReference type="Proteomes" id="UP001630127"/>
    </source>
</evidence>
<proteinExistence type="inferred from homology"/>
<dbReference type="InterPro" id="IPR020878">
    <property type="entry name" value="RuBisCo_large_chain_AS"/>
</dbReference>
<keyword evidence="8" id="KW-0113">Calvin cycle</keyword>
<evidence type="ECO:0000256" key="6">
    <source>
        <dbReference type="ARBA" id="ARBA00022528"/>
    </source>
</evidence>
<evidence type="ECO:0000256" key="2">
    <source>
        <dbReference type="ARBA" id="ARBA00004229"/>
    </source>
</evidence>
<evidence type="ECO:0000256" key="1">
    <source>
        <dbReference type="ARBA" id="ARBA00001946"/>
    </source>
</evidence>
<dbReference type="AlphaFoldDB" id="A0ABD2ZYR0"/>
<comment type="catalytic activity">
    <reaction evidence="19">
        <text>D-ribulose 1,5-bisphosphate + O2 = 2-phosphoglycolate + (2R)-3-phosphoglycerate + 2 H(+)</text>
        <dbReference type="Rhea" id="RHEA:36631"/>
        <dbReference type="ChEBI" id="CHEBI:15378"/>
        <dbReference type="ChEBI" id="CHEBI:15379"/>
        <dbReference type="ChEBI" id="CHEBI:57870"/>
        <dbReference type="ChEBI" id="CHEBI:58033"/>
        <dbReference type="ChEBI" id="CHEBI:58272"/>
    </reaction>
</comment>
<comment type="function">
    <text evidence="18">RuBisCO catalyzes two reactions: the carboxylation of D-ribulose 1,5-bisphosphate, the primary event in carbon dioxide fixation, as well as the oxidative fragmentation of the pentose substrate in the photorespiration process. Both reactions occur simultaneously and in competition at the same active site.</text>
</comment>
<dbReference type="PANTHER" id="PTHR42704">
    <property type="entry name" value="RIBULOSE BISPHOSPHATE CARBOXYLASE"/>
    <property type="match status" value="1"/>
</dbReference>
<evidence type="ECO:0000259" key="22">
    <source>
        <dbReference type="Pfam" id="PF02788"/>
    </source>
</evidence>
<keyword evidence="9" id="KW-0934">Plastid</keyword>
<evidence type="ECO:0000259" key="21">
    <source>
        <dbReference type="Pfam" id="PF00016"/>
    </source>
</evidence>
<dbReference type="InterPro" id="IPR017443">
    <property type="entry name" value="RuBisCO_lsu_fd_N"/>
</dbReference>
<dbReference type="GO" id="GO:0019253">
    <property type="term" value="P:reductive pentose-phosphate cycle"/>
    <property type="evidence" value="ECO:0007669"/>
    <property type="project" value="UniProtKB-KW"/>
</dbReference>
<keyword evidence="17" id="KW-0120">Carbon dioxide fixation</keyword>
<reference evidence="23 24" key="1">
    <citation type="submission" date="2024-11" db="EMBL/GenBank/DDBJ databases">
        <title>A near-complete genome assembly of Cinchona calisaya.</title>
        <authorList>
            <person name="Lian D.C."/>
            <person name="Zhao X.W."/>
            <person name="Wei L."/>
        </authorList>
    </citation>
    <scope>NUCLEOTIDE SEQUENCE [LARGE SCALE GENOMIC DNA]</scope>
    <source>
        <tissue evidence="23">Nenye</tissue>
    </source>
</reference>
<evidence type="ECO:0000256" key="16">
    <source>
        <dbReference type="ARBA" id="ARBA00023239"/>
    </source>
</evidence>
<dbReference type="InterPro" id="IPR033966">
    <property type="entry name" value="RuBisCO"/>
</dbReference>
<evidence type="ECO:0000313" key="23">
    <source>
        <dbReference type="EMBL" id="KAL3524594.1"/>
    </source>
</evidence>
<dbReference type="InterPro" id="IPR036376">
    <property type="entry name" value="RuBisCO_lsu_C_sf"/>
</dbReference>
<name>A0ABD2ZYR0_9GENT</name>
<accession>A0ABD2ZYR0</accession>
<evidence type="ECO:0000256" key="19">
    <source>
        <dbReference type="ARBA" id="ARBA00048059"/>
    </source>
</evidence>
<dbReference type="GO" id="GO:0004497">
    <property type="term" value="F:monooxygenase activity"/>
    <property type="evidence" value="ECO:0007669"/>
    <property type="project" value="UniProtKB-KW"/>
</dbReference>
<comment type="subcellular location">
    <subcellularLocation>
        <location evidence="2">Plastid</location>
        <location evidence="2">Chloroplast</location>
    </subcellularLocation>
</comment>
<dbReference type="SUPFAM" id="SSF54966">
    <property type="entry name" value="RuBisCO, large subunit, small (N-terminal) domain"/>
    <property type="match status" value="1"/>
</dbReference>
<feature type="domain" description="Ribulose bisphosphate carboxylase large subunit C-terminal" evidence="21">
    <location>
        <begin position="151"/>
        <end position="238"/>
    </location>
</feature>
<dbReference type="GO" id="GO:0009536">
    <property type="term" value="C:plastid"/>
    <property type="evidence" value="ECO:0007669"/>
    <property type="project" value="UniProtKB-SubCell"/>
</dbReference>
<keyword evidence="12" id="KW-0560">Oxidoreductase</keyword>
<evidence type="ECO:0000256" key="4">
    <source>
        <dbReference type="ARBA" id="ARBA00012287"/>
    </source>
</evidence>
<evidence type="ECO:0000256" key="13">
    <source>
        <dbReference type="ARBA" id="ARBA00023033"/>
    </source>
</evidence>
<dbReference type="PANTHER" id="PTHR42704:SF15">
    <property type="entry name" value="RIBULOSE BISPHOSPHATE CARBOXYLASE LARGE CHAIN"/>
    <property type="match status" value="1"/>
</dbReference>
<evidence type="ECO:0000256" key="10">
    <source>
        <dbReference type="ARBA" id="ARBA00022723"/>
    </source>
</evidence>
<evidence type="ECO:0000256" key="17">
    <source>
        <dbReference type="ARBA" id="ARBA00023300"/>
    </source>
</evidence>
<organism evidence="23 24">
    <name type="scientific">Cinchona calisaya</name>
    <dbReference type="NCBI Taxonomy" id="153742"/>
    <lineage>
        <taxon>Eukaryota</taxon>
        <taxon>Viridiplantae</taxon>
        <taxon>Streptophyta</taxon>
        <taxon>Embryophyta</taxon>
        <taxon>Tracheophyta</taxon>
        <taxon>Spermatophyta</taxon>
        <taxon>Magnoliopsida</taxon>
        <taxon>eudicotyledons</taxon>
        <taxon>Gunneridae</taxon>
        <taxon>Pentapetalae</taxon>
        <taxon>asterids</taxon>
        <taxon>lamiids</taxon>
        <taxon>Gentianales</taxon>
        <taxon>Rubiaceae</taxon>
        <taxon>Cinchonoideae</taxon>
        <taxon>Cinchoneae</taxon>
        <taxon>Cinchona</taxon>
    </lineage>
</organism>
<comment type="caution">
    <text evidence="23">The sequence shown here is derived from an EMBL/GenBank/DDBJ whole genome shotgun (WGS) entry which is preliminary data.</text>
</comment>
<dbReference type="GO" id="GO:0016984">
    <property type="term" value="F:ribulose-bisphosphate carboxylase activity"/>
    <property type="evidence" value="ECO:0007669"/>
    <property type="project" value="UniProtKB-EC"/>
</dbReference>
<keyword evidence="11" id="KW-0460">Magnesium</keyword>
<evidence type="ECO:0000256" key="15">
    <source>
        <dbReference type="ARBA" id="ARBA00023238"/>
    </source>
</evidence>
<dbReference type="PROSITE" id="PS00157">
    <property type="entry name" value="RUBISCO_LARGE"/>
    <property type="match status" value="1"/>
</dbReference>
<keyword evidence="7" id="KW-0602">Photosynthesis</keyword>
<dbReference type="Gene3D" id="3.20.20.110">
    <property type="entry name" value="Ribulose bisphosphate carboxylase, large subunit, C-terminal domain"/>
    <property type="match status" value="2"/>
</dbReference>
<evidence type="ECO:0000256" key="3">
    <source>
        <dbReference type="ARBA" id="ARBA00006204"/>
    </source>
</evidence>
<dbReference type="InterPro" id="IPR036422">
    <property type="entry name" value="RuBisCO_lsu_N_sf"/>
</dbReference>
<gene>
    <name evidence="23" type="ORF">ACH5RR_012966</name>
</gene>
<feature type="domain" description="Ribulose bisphosphate carboxylase large subunit C-terminal" evidence="21">
    <location>
        <begin position="90"/>
        <end position="149"/>
    </location>
</feature>
<comment type="similarity">
    <text evidence="3">Belongs to the RuBisCO large chain family. Type I subfamily.</text>
</comment>
<evidence type="ECO:0000256" key="18">
    <source>
        <dbReference type="ARBA" id="ARBA00025664"/>
    </source>
</evidence>
<evidence type="ECO:0000256" key="7">
    <source>
        <dbReference type="ARBA" id="ARBA00022531"/>
    </source>
</evidence>
<dbReference type="Pfam" id="PF00016">
    <property type="entry name" value="RuBisCO_large"/>
    <property type="match status" value="2"/>
</dbReference>
<keyword evidence="16" id="KW-0456">Lyase</keyword>
<dbReference type="Pfam" id="PF02788">
    <property type="entry name" value="RuBisCO_large_N"/>
    <property type="match status" value="1"/>
</dbReference>
<protein>
    <recommendedName>
        <fullName evidence="5">Ribulose bisphosphate carboxylase large chain</fullName>
        <ecNumber evidence="4">4.1.1.39</ecNumber>
    </recommendedName>
</protein>
<feature type="domain" description="Ribulose bisphosphate carboxylase large subunit ferrodoxin-like N-terminal" evidence="22">
    <location>
        <begin position="37"/>
        <end position="64"/>
    </location>
</feature>
<evidence type="ECO:0000256" key="14">
    <source>
        <dbReference type="ARBA" id="ARBA00023157"/>
    </source>
</evidence>
<dbReference type="Proteomes" id="UP001630127">
    <property type="component" value="Unassembled WGS sequence"/>
</dbReference>
<evidence type="ECO:0000256" key="8">
    <source>
        <dbReference type="ARBA" id="ARBA00022567"/>
    </source>
</evidence>
<keyword evidence="6" id="KW-0150">Chloroplast</keyword>
<sequence length="248" mass="27726">MNLKIQSNYFVAFRLTPQPGVPPKEAGVVVAAQSSSAYPLDLFEEGFSTNMFTSIVGNVLGSKPCVLYVWKIYESQLLILKPSKARHVASNRAVYDCLRGGLDFTKDDENVNSQPFMRWRDRFLFCAEAIYKAQAETGEIKGHYLNATTGRFTANTSLAHYCQDNGLLLHIHYAMHAIIDRQKNHCMHFRVLAKTLCLSGGDHIHVGTVVGKLEGERDITLGFVDYCMMILLKKNEATAFISLKIGSL</sequence>
<evidence type="ECO:0000256" key="11">
    <source>
        <dbReference type="ARBA" id="ARBA00022842"/>
    </source>
</evidence>
<keyword evidence="24" id="KW-1185">Reference proteome</keyword>
<dbReference type="EMBL" id="JBJUIK010000006">
    <property type="protein sequence ID" value="KAL3524594.1"/>
    <property type="molecule type" value="Genomic_DNA"/>
</dbReference>
<keyword evidence="13" id="KW-0503">Monooxygenase</keyword>
<comment type="cofactor">
    <cofactor evidence="1">
        <name>Mg(2+)</name>
        <dbReference type="ChEBI" id="CHEBI:18420"/>
    </cofactor>
</comment>
<keyword evidence="14" id="KW-1015">Disulfide bond</keyword>
<comment type="catalytic activity">
    <reaction evidence="20">
        <text>2 (2R)-3-phosphoglycerate + 2 H(+) = D-ribulose 1,5-bisphosphate + CO2 + H2O</text>
        <dbReference type="Rhea" id="RHEA:23124"/>
        <dbReference type="ChEBI" id="CHEBI:15377"/>
        <dbReference type="ChEBI" id="CHEBI:15378"/>
        <dbReference type="ChEBI" id="CHEBI:16526"/>
        <dbReference type="ChEBI" id="CHEBI:57870"/>
        <dbReference type="ChEBI" id="CHEBI:58272"/>
        <dbReference type="EC" id="4.1.1.39"/>
    </reaction>
</comment>
<keyword evidence="10" id="KW-0479">Metal-binding</keyword>
<dbReference type="InterPro" id="IPR000685">
    <property type="entry name" value="RuBisCO_lsu_C"/>
</dbReference>